<feature type="transmembrane region" description="Helical" evidence="1">
    <location>
        <begin position="176"/>
        <end position="203"/>
    </location>
</feature>
<feature type="transmembrane region" description="Helical" evidence="1">
    <location>
        <begin position="36"/>
        <end position="57"/>
    </location>
</feature>
<feature type="transmembrane region" description="Helical" evidence="1">
    <location>
        <begin position="153"/>
        <end position="170"/>
    </location>
</feature>
<evidence type="ECO:0008006" key="4">
    <source>
        <dbReference type="Google" id="ProtNLM"/>
    </source>
</evidence>
<feature type="transmembrane region" description="Helical" evidence="1">
    <location>
        <begin position="224"/>
        <end position="244"/>
    </location>
</feature>
<reference evidence="3" key="1">
    <citation type="submission" date="2017-05" db="EMBL/GenBank/DDBJ databases">
        <authorList>
            <person name="Sung H."/>
        </authorList>
    </citation>
    <scope>NUCLEOTIDE SEQUENCE [LARGE SCALE GENOMIC DNA]</scope>
    <source>
        <strain evidence="3">AR23208</strain>
    </source>
</reference>
<keyword evidence="1" id="KW-0472">Membrane</keyword>
<evidence type="ECO:0000313" key="3">
    <source>
        <dbReference type="Proteomes" id="UP000195437"/>
    </source>
</evidence>
<keyword evidence="1" id="KW-0812">Transmembrane</keyword>
<name>A0A1Y0INM0_9BACL</name>
<dbReference type="RefSeq" id="WP_087457220.1">
    <property type="nucleotide sequence ID" value="NZ_CP021434.1"/>
</dbReference>
<dbReference type="EMBL" id="CP021434">
    <property type="protein sequence ID" value="ARU61850.1"/>
    <property type="molecule type" value="Genomic_DNA"/>
</dbReference>
<gene>
    <name evidence="2" type="ORF">CBW65_13035</name>
</gene>
<protein>
    <recommendedName>
        <fullName evidence="4">Yip1 domain-containing protein</fullName>
    </recommendedName>
</protein>
<keyword evidence="3" id="KW-1185">Reference proteome</keyword>
<dbReference type="AlphaFoldDB" id="A0A1Y0INM0"/>
<feature type="transmembrane region" description="Helical" evidence="1">
    <location>
        <begin position="77"/>
        <end position="99"/>
    </location>
</feature>
<sequence length="253" mass="28283">MNVRSALYKILFRPAATLDDLLFEGDQKRSWRATNVLAITDTLLVLVFLAGMAILYLAGSGIATVPYSEIFPISKTLLITILVASVPLSFLCSWVFHALARYCFAWIVRTGLRISAWGQYPRDRQEQAEKARQLQLIQPYTAWVNWMPSQLSNLLYGVSMFVGAFVAMTGNTALTVIWSIVSIVLGLISYMVPLGSYIYMIIVRVMAIQKIYGISGARAFWGPFLIYVLIYGVLFVSFLGILAWEFMTGTSTA</sequence>
<dbReference type="KEGG" id="tum:CBW65_13035"/>
<proteinExistence type="predicted"/>
<evidence type="ECO:0000313" key="2">
    <source>
        <dbReference type="EMBL" id="ARU61850.1"/>
    </source>
</evidence>
<evidence type="ECO:0000256" key="1">
    <source>
        <dbReference type="SAM" id="Phobius"/>
    </source>
</evidence>
<organism evidence="2 3">
    <name type="scientific">Tumebacillus avium</name>
    <dbReference type="NCBI Taxonomy" id="1903704"/>
    <lineage>
        <taxon>Bacteria</taxon>
        <taxon>Bacillati</taxon>
        <taxon>Bacillota</taxon>
        <taxon>Bacilli</taxon>
        <taxon>Bacillales</taxon>
        <taxon>Alicyclobacillaceae</taxon>
        <taxon>Tumebacillus</taxon>
    </lineage>
</organism>
<keyword evidence="1" id="KW-1133">Transmembrane helix</keyword>
<dbReference type="OrthoDB" id="2381463at2"/>
<accession>A0A1Y0INM0</accession>
<dbReference type="Proteomes" id="UP000195437">
    <property type="component" value="Chromosome"/>
</dbReference>